<dbReference type="Gene3D" id="1.10.12.10">
    <property type="entry name" value="Lyase 2-enoyl-coa Hydratase, Chain A, domain 2"/>
    <property type="match status" value="1"/>
</dbReference>
<dbReference type="PANTHER" id="PTHR43684:SF1">
    <property type="entry name" value="ENOYL-COA DELTA ISOMERASE 2"/>
    <property type="match status" value="1"/>
</dbReference>
<comment type="subcellular location">
    <subcellularLocation>
        <location evidence="1">Peroxisome</location>
    </subcellularLocation>
</comment>
<proteinExistence type="predicted"/>
<reference evidence="6" key="1">
    <citation type="journal article" date="2021" name="Nat. Commun.">
        <title>Genetic determinants of endophytism in the Arabidopsis root mycobiome.</title>
        <authorList>
            <person name="Mesny F."/>
            <person name="Miyauchi S."/>
            <person name="Thiergart T."/>
            <person name="Pickel B."/>
            <person name="Atanasova L."/>
            <person name="Karlsson M."/>
            <person name="Huettel B."/>
            <person name="Barry K.W."/>
            <person name="Haridas S."/>
            <person name="Chen C."/>
            <person name="Bauer D."/>
            <person name="Andreopoulos W."/>
            <person name="Pangilinan J."/>
            <person name="LaButti K."/>
            <person name="Riley R."/>
            <person name="Lipzen A."/>
            <person name="Clum A."/>
            <person name="Drula E."/>
            <person name="Henrissat B."/>
            <person name="Kohler A."/>
            <person name="Grigoriev I.V."/>
            <person name="Martin F.M."/>
            <person name="Hacquard S."/>
        </authorList>
    </citation>
    <scope>NUCLEOTIDE SEQUENCE</scope>
    <source>
        <strain evidence="6">MPI-CAGE-CH-0243</strain>
    </source>
</reference>
<dbReference type="AlphaFoldDB" id="A0A9P9IRJ1"/>
<accession>A0A9P9IRJ1</accession>
<name>A0A9P9IRJ1_9PLEO</name>
<evidence type="ECO:0000313" key="7">
    <source>
        <dbReference type="Proteomes" id="UP000700596"/>
    </source>
</evidence>
<dbReference type="InterPro" id="IPR001753">
    <property type="entry name" value="Enoyl-CoA_hydra/iso"/>
</dbReference>
<evidence type="ECO:0000313" key="6">
    <source>
        <dbReference type="EMBL" id="KAH7128585.1"/>
    </source>
</evidence>
<keyword evidence="7" id="KW-1185">Reference proteome</keyword>
<dbReference type="InterPro" id="IPR014748">
    <property type="entry name" value="Enoyl-CoA_hydra_C"/>
</dbReference>
<evidence type="ECO:0000256" key="3">
    <source>
        <dbReference type="ARBA" id="ARBA00023026"/>
    </source>
</evidence>
<dbReference type="GO" id="GO:0005777">
    <property type="term" value="C:peroxisome"/>
    <property type="evidence" value="ECO:0007669"/>
    <property type="project" value="UniProtKB-SubCell"/>
</dbReference>
<dbReference type="InterPro" id="IPR051053">
    <property type="entry name" value="ECH/Chromodomain_protein"/>
</dbReference>
<dbReference type="Gene3D" id="3.90.226.10">
    <property type="entry name" value="2-enoyl-CoA Hydratase, Chain A, domain 1"/>
    <property type="match status" value="1"/>
</dbReference>
<comment type="caution">
    <text evidence="6">The sequence shown here is derived from an EMBL/GenBank/DDBJ whole genome shotgun (WGS) entry which is preliminary data.</text>
</comment>
<evidence type="ECO:0000256" key="2">
    <source>
        <dbReference type="ARBA" id="ARBA00004685"/>
    </source>
</evidence>
<sequence>MEPPIYTYVKVDIEDGGHVAIIKYNRPKSGNSLHPDLVAEMLSALRWADNEPTVRVIIQSGEGRFFCTGMELLDLDAKPAMTFAPGSDFHSLNKLLISSKKILIAAVNGPAAGYGVSSLALFDLVYSVPDAYFFTPFVKWGMANEGASSFSFPRLMGYHKAAALCLAGDRITADEADKVGLVTKILPKDGFFDHVIEIATRIAQSPQGALRTTKALMKQPVLQELLDANDRECAIIDKERFGSGEYLEAIKQFKIDQEQKRESKSKL</sequence>
<dbReference type="OrthoDB" id="448450at2759"/>
<keyword evidence="5" id="KW-0413">Isomerase</keyword>
<dbReference type="Proteomes" id="UP000700596">
    <property type="component" value="Unassembled WGS sequence"/>
</dbReference>
<dbReference type="SUPFAM" id="SSF52096">
    <property type="entry name" value="ClpP/crotonase"/>
    <property type="match status" value="1"/>
</dbReference>
<dbReference type="InterPro" id="IPR029045">
    <property type="entry name" value="ClpP/crotonase-like_dom_sf"/>
</dbReference>
<protein>
    <submittedName>
        <fullName evidence="6">ClpP/crotonase-like domain-containing protein</fullName>
    </submittedName>
</protein>
<dbReference type="GO" id="GO:0004165">
    <property type="term" value="F:delta(3)-delta(2)-enoyl-CoA isomerase activity"/>
    <property type="evidence" value="ECO:0007669"/>
    <property type="project" value="UniProtKB-ARBA"/>
</dbReference>
<dbReference type="Pfam" id="PF00378">
    <property type="entry name" value="ECH_1"/>
    <property type="match status" value="1"/>
</dbReference>
<keyword evidence="3" id="KW-0843">Virulence</keyword>
<comment type="pathway">
    <text evidence="2">Mycotoxin biosynthesis.</text>
</comment>
<keyword evidence="4" id="KW-0576">Peroxisome</keyword>
<dbReference type="PANTHER" id="PTHR43684">
    <property type="match status" value="1"/>
</dbReference>
<evidence type="ECO:0000256" key="4">
    <source>
        <dbReference type="ARBA" id="ARBA00023140"/>
    </source>
</evidence>
<gene>
    <name evidence="6" type="ORF">B0J11DRAFT_525314</name>
</gene>
<organism evidence="6 7">
    <name type="scientific">Dendryphion nanum</name>
    <dbReference type="NCBI Taxonomy" id="256645"/>
    <lineage>
        <taxon>Eukaryota</taxon>
        <taxon>Fungi</taxon>
        <taxon>Dikarya</taxon>
        <taxon>Ascomycota</taxon>
        <taxon>Pezizomycotina</taxon>
        <taxon>Dothideomycetes</taxon>
        <taxon>Pleosporomycetidae</taxon>
        <taxon>Pleosporales</taxon>
        <taxon>Torulaceae</taxon>
        <taxon>Dendryphion</taxon>
    </lineage>
</organism>
<dbReference type="EMBL" id="JAGMWT010000005">
    <property type="protein sequence ID" value="KAH7128585.1"/>
    <property type="molecule type" value="Genomic_DNA"/>
</dbReference>
<dbReference type="CDD" id="cd06558">
    <property type="entry name" value="crotonase-like"/>
    <property type="match status" value="1"/>
</dbReference>
<evidence type="ECO:0000256" key="5">
    <source>
        <dbReference type="ARBA" id="ARBA00023235"/>
    </source>
</evidence>
<evidence type="ECO:0000256" key="1">
    <source>
        <dbReference type="ARBA" id="ARBA00004275"/>
    </source>
</evidence>